<sequence length="52" mass="5980">MNTMQFITVQEYSELVSLDLSTVYRLVNRGEIPVKRIGRSIRIPVSALEIRS</sequence>
<evidence type="ECO:0000259" key="1">
    <source>
        <dbReference type="Pfam" id="PF12728"/>
    </source>
</evidence>
<name>A0A9X7VUM2_9BACL</name>
<evidence type="ECO:0000313" key="3">
    <source>
        <dbReference type="Proteomes" id="UP000663505"/>
    </source>
</evidence>
<dbReference type="InterPro" id="IPR041657">
    <property type="entry name" value="HTH_17"/>
</dbReference>
<accession>A0A9X7VUM2</accession>
<proteinExistence type="predicted"/>
<gene>
    <name evidence="2" type="ORF">JZ786_12890</name>
</gene>
<dbReference type="EMBL" id="CP071182">
    <property type="protein sequence ID" value="QSO45471.1"/>
    <property type="molecule type" value="Genomic_DNA"/>
</dbReference>
<dbReference type="GO" id="GO:0003677">
    <property type="term" value="F:DNA binding"/>
    <property type="evidence" value="ECO:0007669"/>
    <property type="project" value="InterPro"/>
</dbReference>
<reference evidence="2 3" key="1">
    <citation type="submission" date="2021-02" db="EMBL/GenBank/DDBJ databases">
        <title>Alicyclobacillus curvatus sp. nov. and Alicyclobacillus mengziensis sp. nov., two acidophilic bacteria isolated from acid mine drainage.</title>
        <authorList>
            <person name="Huang Y."/>
        </authorList>
    </citation>
    <scope>NUCLEOTIDE SEQUENCE [LARGE SCALE GENOMIC DNA]</scope>
    <source>
        <strain evidence="2 3">S30H14</strain>
    </source>
</reference>
<dbReference type="InterPro" id="IPR010093">
    <property type="entry name" value="SinI_DNA-bd"/>
</dbReference>
<dbReference type="Pfam" id="PF12728">
    <property type="entry name" value="HTH_17"/>
    <property type="match status" value="1"/>
</dbReference>
<protein>
    <submittedName>
        <fullName evidence="2">Helix-turn-helix domain-containing protein</fullName>
    </submittedName>
</protein>
<dbReference type="NCBIfam" id="TIGR01764">
    <property type="entry name" value="excise"/>
    <property type="match status" value="1"/>
</dbReference>
<dbReference type="KEGG" id="afx:JZ786_12890"/>
<dbReference type="Proteomes" id="UP000663505">
    <property type="component" value="Chromosome"/>
</dbReference>
<keyword evidence="3" id="KW-1185">Reference proteome</keyword>
<evidence type="ECO:0000313" key="2">
    <source>
        <dbReference type="EMBL" id="QSO45471.1"/>
    </source>
</evidence>
<feature type="domain" description="Helix-turn-helix" evidence="1">
    <location>
        <begin position="7"/>
        <end position="49"/>
    </location>
</feature>
<dbReference type="AlphaFoldDB" id="A0A9X7VUM2"/>
<organism evidence="2 3">
    <name type="scientific">Alicyclobacillus mengziensis</name>
    <dbReference type="NCBI Taxonomy" id="2931921"/>
    <lineage>
        <taxon>Bacteria</taxon>
        <taxon>Bacillati</taxon>
        <taxon>Bacillota</taxon>
        <taxon>Bacilli</taxon>
        <taxon>Bacillales</taxon>
        <taxon>Alicyclobacillaceae</taxon>
        <taxon>Alicyclobacillus</taxon>
    </lineage>
</organism>